<evidence type="ECO:0000313" key="2">
    <source>
        <dbReference type="Proteomes" id="UP000045285"/>
    </source>
</evidence>
<dbReference type="AlphaFoldDB" id="A0A090DH34"/>
<gene>
    <name evidence="1" type="ORF">MPL3356_120043</name>
</gene>
<dbReference type="EMBL" id="CCMZ01000004">
    <property type="protein sequence ID" value="CDX12564.1"/>
    <property type="molecule type" value="Genomic_DNA"/>
</dbReference>
<proteinExistence type="predicted"/>
<name>A0A090DH34_MESPL</name>
<keyword evidence="2" id="KW-1185">Reference proteome</keyword>
<evidence type="ECO:0000313" key="1">
    <source>
        <dbReference type="EMBL" id="CDX12564.1"/>
    </source>
</evidence>
<dbReference type="Proteomes" id="UP000045285">
    <property type="component" value="Unassembled WGS sequence"/>
</dbReference>
<organism evidence="1 2">
    <name type="scientific">Mesorhizobium plurifarium</name>
    <dbReference type="NCBI Taxonomy" id="69974"/>
    <lineage>
        <taxon>Bacteria</taxon>
        <taxon>Pseudomonadati</taxon>
        <taxon>Pseudomonadota</taxon>
        <taxon>Alphaproteobacteria</taxon>
        <taxon>Hyphomicrobiales</taxon>
        <taxon>Phyllobacteriaceae</taxon>
        <taxon>Mesorhizobium</taxon>
    </lineage>
</organism>
<reference evidence="2" key="1">
    <citation type="submission" date="2014-08" db="EMBL/GenBank/DDBJ databases">
        <authorList>
            <person name="Moulin L."/>
        </authorList>
    </citation>
    <scope>NUCLEOTIDE SEQUENCE [LARGE SCALE GENOMIC DNA]</scope>
</reference>
<sequence length="63" mass="7257">MKTYLVEEMAGDTPVSHHTVTANTPWEAAAVGTRKEVQSRRDERLWVRVTDESSRAVYKYAFK</sequence>
<accession>A0A090DH34</accession>
<protein>
    <submittedName>
        <fullName evidence="1">Uncharacterized protein</fullName>
    </submittedName>
</protein>